<name>A0A6B9ZD50_9BACT</name>
<dbReference type="Proteomes" id="UP000476411">
    <property type="component" value="Chromosome"/>
</dbReference>
<evidence type="ECO:0000313" key="1">
    <source>
        <dbReference type="EMBL" id="QHS59065.1"/>
    </source>
</evidence>
<dbReference type="AlphaFoldDB" id="A0A6B9ZD50"/>
<organism evidence="1 2">
    <name type="scientific">Chitinophaga agri</name>
    <dbReference type="NCBI Taxonomy" id="2703787"/>
    <lineage>
        <taxon>Bacteria</taxon>
        <taxon>Pseudomonadati</taxon>
        <taxon>Bacteroidota</taxon>
        <taxon>Chitinophagia</taxon>
        <taxon>Chitinophagales</taxon>
        <taxon>Chitinophagaceae</taxon>
        <taxon>Chitinophaga</taxon>
    </lineage>
</organism>
<evidence type="ECO:0000313" key="2">
    <source>
        <dbReference type="Proteomes" id="UP000476411"/>
    </source>
</evidence>
<protein>
    <submittedName>
        <fullName evidence="1">Uncharacterized protein</fullName>
    </submittedName>
</protein>
<keyword evidence="2" id="KW-1185">Reference proteome</keyword>
<reference evidence="1 2" key="1">
    <citation type="submission" date="2020-01" db="EMBL/GenBank/DDBJ databases">
        <title>Complete genome sequence of Chitinophaga sp. H33E-04 isolated from quinoa roots.</title>
        <authorList>
            <person name="Weon H.-Y."/>
            <person name="Lee S.A."/>
        </authorList>
    </citation>
    <scope>NUCLEOTIDE SEQUENCE [LARGE SCALE GENOMIC DNA]</scope>
    <source>
        <strain evidence="1 2">H33E-04</strain>
    </source>
</reference>
<dbReference type="EMBL" id="CP048113">
    <property type="protein sequence ID" value="QHS59065.1"/>
    <property type="molecule type" value="Genomic_DNA"/>
</dbReference>
<proteinExistence type="predicted"/>
<dbReference type="RefSeq" id="WP_162330767.1">
    <property type="nucleotide sequence ID" value="NZ_CP048113.1"/>
</dbReference>
<sequence>MHLFVYSKERHIYCGVFSFMVNTGTSRMNADNILFNALKHHRGFICRQMQEVTLHALPERLKILGNSQMDIYYGPLEVAAICEEAISQLAAIGLTDEPDYLQWLKDSSGYAEITLSDGSRWILLHGIEPGRYVHLHPARYSPHSLRVKATVLKTALACMVVLPEGTLPDLLTLNHIRTSLLELSPVKDLEQCEHLWKVMGMLRGKDIDR</sequence>
<gene>
    <name evidence="1" type="ORF">GWR21_05485</name>
</gene>
<dbReference type="KEGG" id="chih:GWR21_05485"/>
<accession>A0A6B9ZD50</accession>